<protein>
    <submittedName>
        <fullName evidence="1">Uncharacterized protein</fullName>
    </submittedName>
</protein>
<evidence type="ECO:0000313" key="1">
    <source>
        <dbReference type="EMBL" id="GIY79977.1"/>
    </source>
</evidence>
<dbReference type="AlphaFoldDB" id="A0AAV4WB10"/>
<name>A0AAV4WB10_CAEEX</name>
<reference evidence="1 2" key="1">
    <citation type="submission" date="2021-06" db="EMBL/GenBank/DDBJ databases">
        <title>Caerostris extrusa draft genome.</title>
        <authorList>
            <person name="Kono N."/>
            <person name="Arakawa K."/>
        </authorList>
    </citation>
    <scope>NUCLEOTIDE SEQUENCE [LARGE SCALE GENOMIC DNA]</scope>
</reference>
<gene>
    <name evidence="1" type="ORF">CEXT_179681</name>
</gene>
<dbReference type="Proteomes" id="UP001054945">
    <property type="component" value="Unassembled WGS sequence"/>
</dbReference>
<sequence length="150" mass="16610">MFSGNEGRSMCFAGSPGIPKGERNIMSTVTAINTQLPLGGMNASVHFELDCNCLRHSPFIKPFKMEIYPLLPSLEMIPHNYTGVKSDLKSGRFGKKSFGRTYHLSDISLRSDLKSGRFGEEVFVAGRSSIRMIAPVCAPFEEKTQRSPPH</sequence>
<evidence type="ECO:0000313" key="2">
    <source>
        <dbReference type="Proteomes" id="UP001054945"/>
    </source>
</evidence>
<organism evidence="1 2">
    <name type="scientific">Caerostris extrusa</name>
    <name type="common">Bark spider</name>
    <name type="synonym">Caerostris bankana</name>
    <dbReference type="NCBI Taxonomy" id="172846"/>
    <lineage>
        <taxon>Eukaryota</taxon>
        <taxon>Metazoa</taxon>
        <taxon>Ecdysozoa</taxon>
        <taxon>Arthropoda</taxon>
        <taxon>Chelicerata</taxon>
        <taxon>Arachnida</taxon>
        <taxon>Araneae</taxon>
        <taxon>Araneomorphae</taxon>
        <taxon>Entelegynae</taxon>
        <taxon>Araneoidea</taxon>
        <taxon>Araneidae</taxon>
        <taxon>Caerostris</taxon>
    </lineage>
</organism>
<dbReference type="EMBL" id="BPLR01015950">
    <property type="protein sequence ID" value="GIY79977.1"/>
    <property type="molecule type" value="Genomic_DNA"/>
</dbReference>
<comment type="caution">
    <text evidence="1">The sequence shown here is derived from an EMBL/GenBank/DDBJ whole genome shotgun (WGS) entry which is preliminary data.</text>
</comment>
<proteinExistence type="predicted"/>
<keyword evidence="2" id="KW-1185">Reference proteome</keyword>
<accession>A0AAV4WB10</accession>